<dbReference type="Pfam" id="PF13532">
    <property type="entry name" value="2OG-FeII_Oxy_2"/>
    <property type="match status" value="1"/>
</dbReference>
<dbReference type="Gene3D" id="2.60.120.590">
    <property type="entry name" value="Alpha-ketoglutarate-dependent dioxygenase AlkB-like"/>
    <property type="match status" value="1"/>
</dbReference>
<gene>
    <name evidence="3" type="ORF">CTOB1V02_LOCUS6307</name>
</gene>
<dbReference type="SUPFAM" id="SSF51197">
    <property type="entry name" value="Clavaminate synthase-like"/>
    <property type="match status" value="1"/>
</dbReference>
<dbReference type="OrthoDB" id="28127at2759"/>
<dbReference type="EMBL" id="OB661530">
    <property type="protein sequence ID" value="CAD7228424.1"/>
    <property type="molecule type" value="Genomic_DNA"/>
</dbReference>
<dbReference type="PANTHER" id="PTHR21052">
    <property type="entry name" value="SPERMATOGENESIS ASSOCIATED 11-RELATED"/>
    <property type="match status" value="1"/>
</dbReference>
<dbReference type="InterPro" id="IPR027450">
    <property type="entry name" value="AlkB-like"/>
</dbReference>
<comment type="cofactor">
    <cofactor evidence="1">
        <name>Fe(2+)</name>
        <dbReference type="ChEBI" id="CHEBI:29033"/>
    </cofactor>
</comment>
<dbReference type="AlphaFoldDB" id="A0A7R8WFL2"/>
<sequence>MEEVEKVFKRSRYQWDHWDDAIHGFRETERSEWKNQESRAVIERIRRVAFGDQEKRIMSHTHILDISEEGWIKAHVDSVRFCGSTIAGLSLCSSSVMRLRPSPTTDENNSVHVDVKLPRRSLYVMKDRVRYDYSHEVLKVSESRWNQELVPRGRRVSIICRNEPL</sequence>
<proteinExistence type="predicted"/>
<dbReference type="InterPro" id="IPR032870">
    <property type="entry name" value="ALKBH7-like"/>
</dbReference>
<name>A0A7R8WFL2_9CRUS</name>
<dbReference type="InterPro" id="IPR037151">
    <property type="entry name" value="AlkB-like_sf"/>
</dbReference>
<protein>
    <recommendedName>
        <fullName evidence="2">Alpha-ketoglutarate-dependent dioxygenase AlkB-like domain-containing protein</fullName>
    </recommendedName>
</protein>
<evidence type="ECO:0000259" key="2">
    <source>
        <dbReference type="Pfam" id="PF13532"/>
    </source>
</evidence>
<reference evidence="3" key="1">
    <citation type="submission" date="2020-11" db="EMBL/GenBank/DDBJ databases">
        <authorList>
            <person name="Tran Van P."/>
        </authorList>
    </citation>
    <scope>NUCLEOTIDE SEQUENCE</scope>
</reference>
<dbReference type="GO" id="GO:0006974">
    <property type="term" value="P:DNA damage response"/>
    <property type="evidence" value="ECO:0007669"/>
    <property type="project" value="InterPro"/>
</dbReference>
<evidence type="ECO:0000256" key="1">
    <source>
        <dbReference type="ARBA" id="ARBA00001954"/>
    </source>
</evidence>
<organism evidence="3">
    <name type="scientific">Cyprideis torosa</name>
    <dbReference type="NCBI Taxonomy" id="163714"/>
    <lineage>
        <taxon>Eukaryota</taxon>
        <taxon>Metazoa</taxon>
        <taxon>Ecdysozoa</taxon>
        <taxon>Arthropoda</taxon>
        <taxon>Crustacea</taxon>
        <taxon>Oligostraca</taxon>
        <taxon>Ostracoda</taxon>
        <taxon>Podocopa</taxon>
        <taxon>Podocopida</taxon>
        <taxon>Cytherocopina</taxon>
        <taxon>Cytheroidea</taxon>
        <taxon>Cytherideidae</taxon>
        <taxon>Cyprideis</taxon>
    </lineage>
</organism>
<dbReference type="GO" id="GO:0006631">
    <property type="term" value="P:fatty acid metabolic process"/>
    <property type="evidence" value="ECO:0007669"/>
    <property type="project" value="TreeGrafter"/>
</dbReference>
<dbReference type="GO" id="GO:0005759">
    <property type="term" value="C:mitochondrial matrix"/>
    <property type="evidence" value="ECO:0007669"/>
    <property type="project" value="TreeGrafter"/>
</dbReference>
<evidence type="ECO:0000313" key="3">
    <source>
        <dbReference type="EMBL" id="CAD7228424.1"/>
    </source>
</evidence>
<feature type="domain" description="Alpha-ketoglutarate-dependent dioxygenase AlkB-like" evidence="2">
    <location>
        <begin position="72"/>
        <end position="161"/>
    </location>
</feature>
<dbReference type="PANTHER" id="PTHR21052:SF0">
    <property type="entry name" value="ALPHA-KETOGLUTARATE-DEPENDENT DIOXYGENASE ALKB HOMOLOG 7, MITOCHONDRIAL"/>
    <property type="match status" value="1"/>
</dbReference>
<accession>A0A7R8WFL2</accession>